<dbReference type="InterPro" id="IPR039537">
    <property type="entry name" value="Retrotran_Ty1/copia-like"/>
</dbReference>
<dbReference type="PANTHER" id="PTHR42648:SF11">
    <property type="entry name" value="TRANSPOSON TY4-P GAG-POL POLYPROTEIN"/>
    <property type="match status" value="1"/>
</dbReference>
<organism evidence="18 19">
    <name type="scientific">Austropuccinia psidii MF-1</name>
    <dbReference type="NCBI Taxonomy" id="1389203"/>
    <lineage>
        <taxon>Eukaryota</taxon>
        <taxon>Fungi</taxon>
        <taxon>Dikarya</taxon>
        <taxon>Basidiomycota</taxon>
        <taxon>Pucciniomycotina</taxon>
        <taxon>Pucciniomycetes</taxon>
        <taxon>Pucciniales</taxon>
        <taxon>Sphaerophragmiaceae</taxon>
        <taxon>Austropuccinia</taxon>
    </lineage>
</organism>
<dbReference type="Proteomes" id="UP000765509">
    <property type="component" value="Unassembled WGS sequence"/>
</dbReference>
<evidence type="ECO:0000256" key="6">
    <source>
        <dbReference type="ARBA" id="ARBA00022801"/>
    </source>
</evidence>
<keyword evidence="9" id="KW-0229">DNA integration</keyword>
<dbReference type="OrthoDB" id="2506833at2759"/>
<reference evidence="18" key="1">
    <citation type="submission" date="2021-03" db="EMBL/GenBank/DDBJ databases">
        <title>Draft genome sequence of rust myrtle Austropuccinia psidii MF-1, a brazilian biotype.</title>
        <authorList>
            <person name="Quecine M.C."/>
            <person name="Pachon D.M.R."/>
            <person name="Bonatelli M.L."/>
            <person name="Correr F.H."/>
            <person name="Franceschini L.M."/>
            <person name="Leite T.F."/>
            <person name="Margarido G.R.A."/>
            <person name="Almeida C.A."/>
            <person name="Ferrarezi J.A."/>
            <person name="Labate C.A."/>
        </authorList>
    </citation>
    <scope>NUCLEOTIDE SEQUENCE</scope>
    <source>
        <strain evidence="18">MF-1</strain>
    </source>
</reference>
<evidence type="ECO:0000256" key="7">
    <source>
        <dbReference type="ARBA" id="ARBA00022842"/>
    </source>
</evidence>
<dbReference type="GO" id="GO:0003887">
    <property type="term" value="F:DNA-directed DNA polymerase activity"/>
    <property type="evidence" value="ECO:0007669"/>
    <property type="project" value="UniProtKB-KW"/>
</dbReference>
<dbReference type="PROSITE" id="PS50994">
    <property type="entry name" value="INTEGRASE"/>
    <property type="match status" value="1"/>
</dbReference>
<comment type="catalytic activity">
    <reaction evidence="15">
        <text>DNA(n) + a 2'-deoxyribonucleoside 5'-triphosphate = DNA(n+1) + diphosphate</text>
        <dbReference type="Rhea" id="RHEA:22508"/>
        <dbReference type="Rhea" id="RHEA-COMP:17339"/>
        <dbReference type="Rhea" id="RHEA-COMP:17340"/>
        <dbReference type="ChEBI" id="CHEBI:33019"/>
        <dbReference type="ChEBI" id="CHEBI:61560"/>
        <dbReference type="ChEBI" id="CHEBI:173112"/>
        <dbReference type="EC" id="2.7.7.7"/>
    </reaction>
</comment>
<name>A0A9Q3EFM1_9BASI</name>
<dbReference type="InterPro" id="IPR025724">
    <property type="entry name" value="GAG-pre-integrase_dom"/>
</dbReference>
<dbReference type="GO" id="GO:0004519">
    <property type="term" value="F:endonuclease activity"/>
    <property type="evidence" value="ECO:0007669"/>
    <property type="project" value="UniProtKB-KW"/>
</dbReference>
<accession>A0A9Q3EFM1</accession>
<keyword evidence="6" id="KW-0378">Hydrolase</keyword>
<keyword evidence="2" id="KW-0548">Nucleotidyltransferase</keyword>
<dbReference type="Gene3D" id="3.30.420.10">
    <property type="entry name" value="Ribonuclease H-like superfamily/Ribonuclease H"/>
    <property type="match status" value="1"/>
</dbReference>
<evidence type="ECO:0000256" key="8">
    <source>
        <dbReference type="ARBA" id="ARBA00022884"/>
    </source>
</evidence>
<evidence type="ECO:0000256" key="15">
    <source>
        <dbReference type="ARBA" id="ARBA00049244"/>
    </source>
</evidence>
<comment type="catalytic activity">
    <reaction evidence="14">
        <text>DNA(n) + a 2'-deoxyribonucleoside 5'-triphosphate = DNA(n+1) + diphosphate</text>
        <dbReference type="Rhea" id="RHEA:22508"/>
        <dbReference type="Rhea" id="RHEA-COMP:17339"/>
        <dbReference type="Rhea" id="RHEA-COMP:17340"/>
        <dbReference type="ChEBI" id="CHEBI:33019"/>
        <dbReference type="ChEBI" id="CHEBI:61560"/>
        <dbReference type="ChEBI" id="CHEBI:173112"/>
        <dbReference type="EC" id="2.7.7.49"/>
    </reaction>
</comment>
<dbReference type="InterPro" id="IPR013103">
    <property type="entry name" value="RVT_2"/>
</dbReference>
<dbReference type="GO" id="GO:0016787">
    <property type="term" value="F:hydrolase activity"/>
    <property type="evidence" value="ECO:0007669"/>
    <property type="project" value="UniProtKB-KW"/>
</dbReference>
<feature type="region of interest" description="Disordered" evidence="16">
    <location>
        <begin position="211"/>
        <end position="259"/>
    </location>
</feature>
<evidence type="ECO:0000256" key="12">
    <source>
        <dbReference type="ARBA" id="ARBA00023172"/>
    </source>
</evidence>
<proteinExistence type="predicted"/>
<dbReference type="GO" id="GO:0003723">
    <property type="term" value="F:RNA binding"/>
    <property type="evidence" value="ECO:0007669"/>
    <property type="project" value="UniProtKB-KW"/>
</dbReference>
<evidence type="ECO:0000256" key="9">
    <source>
        <dbReference type="ARBA" id="ARBA00022908"/>
    </source>
</evidence>
<dbReference type="InterPro" id="IPR043502">
    <property type="entry name" value="DNA/RNA_pol_sf"/>
</dbReference>
<keyword evidence="11" id="KW-0239">DNA-directed DNA polymerase</keyword>
<evidence type="ECO:0000256" key="5">
    <source>
        <dbReference type="ARBA" id="ARBA00022759"/>
    </source>
</evidence>
<dbReference type="Pfam" id="PF00665">
    <property type="entry name" value="rve"/>
    <property type="match status" value="1"/>
</dbReference>
<evidence type="ECO:0000256" key="11">
    <source>
        <dbReference type="ARBA" id="ARBA00022932"/>
    </source>
</evidence>
<keyword evidence="5" id="KW-0255">Endonuclease</keyword>
<keyword evidence="19" id="KW-1185">Reference proteome</keyword>
<keyword evidence="11" id="KW-0808">Transferase</keyword>
<dbReference type="GO" id="GO:0015074">
    <property type="term" value="P:DNA integration"/>
    <property type="evidence" value="ECO:0007669"/>
    <property type="project" value="UniProtKB-KW"/>
</dbReference>
<comment type="caution">
    <text evidence="18">The sequence shown here is derived from an EMBL/GenBank/DDBJ whole genome shotgun (WGS) entry which is preliminary data.</text>
</comment>
<gene>
    <name evidence="18" type="ORF">O181_057783</name>
</gene>
<protein>
    <recommendedName>
        <fullName evidence="17">Integrase catalytic domain-containing protein</fullName>
    </recommendedName>
</protein>
<feature type="compositionally biased region" description="Basic residues" evidence="16">
    <location>
        <begin position="229"/>
        <end position="245"/>
    </location>
</feature>
<dbReference type="SUPFAM" id="SSF56672">
    <property type="entry name" value="DNA/RNA polymerases"/>
    <property type="match status" value="1"/>
</dbReference>
<dbReference type="GO" id="GO:0003964">
    <property type="term" value="F:RNA-directed DNA polymerase activity"/>
    <property type="evidence" value="ECO:0007669"/>
    <property type="project" value="UniProtKB-KW"/>
</dbReference>
<dbReference type="GO" id="GO:0032196">
    <property type="term" value="P:transposition"/>
    <property type="evidence" value="ECO:0007669"/>
    <property type="project" value="UniProtKB-KW"/>
</dbReference>
<evidence type="ECO:0000313" key="19">
    <source>
        <dbReference type="Proteomes" id="UP000765509"/>
    </source>
</evidence>
<dbReference type="SUPFAM" id="SSF53098">
    <property type="entry name" value="Ribonuclease H-like"/>
    <property type="match status" value="1"/>
</dbReference>
<dbReference type="Pfam" id="PF07727">
    <property type="entry name" value="RVT_2"/>
    <property type="match status" value="1"/>
</dbReference>
<evidence type="ECO:0000256" key="10">
    <source>
        <dbReference type="ARBA" id="ARBA00022918"/>
    </source>
</evidence>
<dbReference type="InterPro" id="IPR012337">
    <property type="entry name" value="RNaseH-like_sf"/>
</dbReference>
<evidence type="ECO:0000313" key="18">
    <source>
        <dbReference type="EMBL" id="MBW0518068.1"/>
    </source>
</evidence>
<dbReference type="AlphaFoldDB" id="A0A9Q3EFM1"/>
<evidence type="ECO:0000256" key="14">
    <source>
        <dbReference type="ARBA" id="ARBA00048173"/>
    </source>
</evidence>
<sequence>MSINPPAEQNFPDDEGYQTKIITLTRENWVQWSCQFENFLTGKGHESLLSPPSESEKASPNFRRQNSSALALLWNCVSPELHGILLVNKNSFFDSWNALGKTCGKNSIVVMCDTLFKLVSLQYTPGSSLEKHIDAFQKTYASYESITLGSDNKMVISSTIAAAFFIRSLSHDRELSGLSQMLYDIKPFELSLVMNQVAIEHCRRGTHQEEALALDKQDKSNDSKPASRGNHRTQGRGTSRGRGRGKSTPQPRREDDSSGILERLEKLYAKLEMKSKDHNVNVVAESSKELIGDHQQSYSNAYVMEDEVLTLGSGAPDEIYLDSGAGRSVFNNLSSLTNIIEVKKSVNTYSEPVKITHQGTLVFCGIHISPVYFAPKGKVNLLPVLQLIDHGLKPVFKGGCFLIMREGRIISTFSCSGKLFSSKIHTHSVFAVHHQSPSNDWHTVLGHPSDKYVERLIQIKVISGNFTLSSSCPVCLHAKLKRQPHVHHLPSSRSPLMKIHMDTLEISPPSHQGFCYILVIVDDISCFNRIYLMTEKGKAEEFIISFLNELKNKLDITPGYIHTDRGGEFNSNSFRQQLVTRGISLERGPPHSPQTNGVAERFNQTLLNKVRCLLAQFNIPITYWDEVSKHASLLLNLLPHQYLKMKSPNKVLSESSSTIQPTISYHRLLPFGIKVVVKNEKPISKISCTGQAVKALTFEPYSDALRIYNPVTNRVRITRDYTQIKSETAVVLRKPQESLPQIINKDFPNETSLPVLGRDLAPRHQPPNEGVGCNDDVPAPVIQDHSKESRSYSYVPYYETAPKDISSTVNPKNILPNTRRCRQPPDRLMLADVVTYKQAISNPSEEKEWYEAMKQEFKSLTSHHTGDLVPYPTDGTKVIGGMWQLTRKRNEFGEVYRHKARWVVLGNHQEHMVHYYYTWASVGRNETFKILLVLTVTQGYVLYQFDIETSFLHGKMDANVYVKQVKGFEVPGKEGWVWRLNKSLYGTKQAPRMWQTKLAETLAELGMKSSRSDDSLYLYERRSLFLHVHVDDGFLIAKSENDILDFLKKLNKKLKLKYQKKPTQHLGYQLNWKHNGSVTLSQKDLILQLLKSHDMERCRGVKTPCNANLLKELEDHGEPVMVTHFQQAIGTLNYIAQHTRPDILFTVNVLSCYSTHPTAKHWVALKHLLRYLQA</sequence>
<dbReference type="InterPro" id="IPR036397">
    <property type="entry name" value="RNaseH_sf"/>
</dbReference>
<feature type="domain" description="Integrase catalytic" evidence="17">
    <location>
        <begin position="491"/>
        <end position="656"/>
    </location>
</feature>
<keyword evidence="8" id="KW-0694">RNA-binding</keyword>
<keyword evidence="7" id="KW-0460">Magnesium</keyword>
<evidence type="ECO:0000256" key="4">
    <source>
        <dbReference type="ARBA" id="ARBA00022723"/>
    </source>
</evidence>
<evidence type="ECO:0000256" key="3">
    <source>
        <dbReference type="ARBA" id="ARBA00022722"/>
    </source>
</evidence>
<feature type="non-terminal residue" evidence="18">
    <location>
        <position position="1174"/>
    </location>
</feature>
<feature type="compositionally biased region" description="Basic and acidic residues" evidence="16">
    <location>
        <begin position="211"/>
        <end position="222"/>
    </location>
</feature>
<evidence type="ECO:0000256" key="16">
    <source>
        <dbReference type="SAM" id="MobiDB-lite"/>
    </source>
</evidence>
<keyword evidence="13" id="KW-0511">Multifunctional enzyme</keyword>
<dbReference type="PANTHER" id="PTHR42648">
    <property type="entry name" value="TRANSPOSASE, PUTATIVE-RELATED"/>
    <property type="match status" value="1"/>
</dbReference>
<evidence type="ECO:0000256" key="13">
    <source>
        <dbReference type="ARBA" id="ARBA00023268"/>
    </source>
</evidence>
<dbReference type="GO" id="GO:0005634">
    <property type="term" value="C:nucleus"/>
    <property type="evidence" value="ECO:0007669"/>
    <property type="project" value="UniProtKB-ARBA"/>
</dbReference>
<keyword evidence="10" id="KW-0695">RNA-directed DNA polymerase</keyword>
<keyword evidence="3" id="KW-0540">Nuclease</keyword>
<evidence type="ECO:0000256" key="1">
    <source>
        <dbReference type="ARBA" id="ARBA00022578"/>
    </source>
</evidence>
<evidence type="ECO:0000259" key="17">
    <source>
        <dbReference type="PROSITE" id="PS50994"/>
    </source>
</evidence>
<dbReference type="EMBL" id="AVOT02026373">
    <property type="protein sequence ID" value="MBW0518068.1"/>
    <property type="molecule type" value="Genomic_DNA"/>
</dbReference>
<dbReference type="GO" id="GO:0046872">
    <property type="term" value="F:metal ion binding"/>
    <property type="evidence" value="ECO:0007669"/>
    <property type="project" value="UniProtKB-KW"/>
</dbReference>
<keyword evidence="4" id="KW-0479">Metal-binding</keyword>
<evidence type="ECO:0000256" key="2">
    <source>
        <dbReference type="ARBA" id="ARBA00022695"/>
    </source>
</evidence>
<dbReference type="GO" id="GO:0006310">
    <property type="term" value="P:DNA recombination"/>
    <property type="evidence" value="ECO:0007669"/>
    <property type="project" value="UniProtKB-KW"/>
</dbReference>
<dbReference type="Pfam" id="PF13976">
    <property type="entry name" value="gag_pre-integrs"/>
    <property type="match status" value="1"/>
</dbReference>
<keyword evidence="12" id="KW-0233">DNA recombination</keyword>
<dbReference type="InterPro" id="IPR001584">
    <property type="entry name" value="Integrase_cat-core"/>
</dbReference>
<keyword evidence="1" id="KW-0815">Transposition</keyword>